<dbReference type="NCBIfam" id="NF010539">
    <property type="entry name" value="PRK13927.1"/>
    <property type="match status" value="1"/>
</dbReference>
<feature type="binding site" evidence="6">
    <location>
        <begin position="208"/>
        <end position="211"/>
    </location>
    <ligand>
        <name>ATP</name>
        <dbReference type="ChEBI" id="CHEBI:30616"/>
    </ligand>
</feature>
<comment type="subunit">
    <text evidence="6">Forms polymers.</text>
</comment>
<feature type="binding site" evidence="6">
    <location>
        <begin position="160"/>
        <end position="162"/>
    </location>
    <ligand>
        <name>ATP</name>
        <dbReference type="ChEBI" id="CHEBI:30616"/>
    </ligand>
</feature>
<dbReference type="EMBL" id="PKGS01000005">
    <property type="protein sequence ID" value="PKZ15796.1"/>
    <property type="molecule type" value="Genomic_DNA"/>
</dbReference>
<keyword evidence="2 6" id="KW-0547">Nucleotide-binding</keyword>
<reference evidence="7 8" key="1">
    <citation type="submission" date="2017-12" db="EMBL/GenBank/DDBJ databases">
        <title>Phylogenetic diversity of female urinary microbiome.</title>
        <authorList>
            <person name="Thomas-White K."/>
            <person name="Wolfe A.J."/>
        </authorList>
    </citation>
    <scope>NUCLEOTIDE SEQUENCE [LARGE SCALE GENOMIC DNA]</scope>
    <source>
        <strain evidence="7 8">UMB0119</strain>
    </source>
</reference>
<evidence type="ECO:0000313" key="8">
    <source>
        <dbReference type="Proteomes" id="UP000234335"/>
    </source>
</evidence>
<dbReference type="RefSeq" id="WP_101540614.1">
    <property type="nucleotide sequence ID" value="NZ_PKGS01000005.1"/>
</dbReference>
<accession>A0A2I1M6N0</accession>
<gene>
    <name evidence="6" type="primary">mreB</name>
    <name evidence="7" type="ORF">CYJ34_07180</name>
</gene>
<comment type="caution">
    <text evidence="6">Lacks conserved residue(s) required for the propagation of feature annotation.</text>
</comment>
<proteinExistence type="inferred from homology"/>
<name>A0A2I1M6N0_9FIRM</name>
<dbReference type="InterPro" id="IPR043129">
    <property type="entry name" value="ATPase_NBD"/>
</dbReference>
<dbReference type="InterPro" id="IPR056546">
    <property type="entry name" value="MreB_MamK-like"/>
</dbReference>
<evidence type="ECO:0000313" key="7">
    <source>
        <dbReference type="EMBL" id="PKZ15796.1"/>
    </source>
</evidence>
<comment type="caution">
    <text evidence="7">The sequence shown here is derived from an EMBL/GenBank/DDBJ whole genome shotgun (WGS) entry which is preliminary data.</text>
</comment>
<dbReference type="HAMAP" id="MF_02207">
    <property type="entry name" value="MreB"/>
    <property type="match status" value="1"/>
</dbReference>
<evidence type="ECO:0000256" key="6">
    <source>
        <dbReference type="HAMAP-Rule" id="MF_02207"/>
    </source>
</evidence>
<keyword evidence="1 6" id="KW-0963">Cytoplasm</keyword>
<dbReference type="AlphaFoldDB" id="A0A2I1M6N0"/>
<dbReference type="PRINTS" id="PR01652">
    <property type="entry name" value="SHAPEPROTEIN"/>
</dbReference>
<protein>
    <recommendedName>
        <fullName evidence="6">Cell shape-determining protein MreB</fullName>
    </recommendedName>
</protein>
<comment type="function">
    <text evidence="6">Forms membrane-associated dynamic filaments that are essential for cell shape determination. Acts by regulating cell wall synthesis and cell elongation, and thus cell shape. A feedback loop between cell geometry and MreB localization may maintain elongated cell shape by targeting cell wall growth to regions of negative cell wall curvature.</text>
</comment>
<evidence type="ECO:0000256" key="2">
    <source>
        <dbReference type="ARBA" id="ARBA00022741"/>
    </source>
</evidence>
<dbReference type="PANTHER" id="PTHR42749">
    <property type="entry name" value="CELL SHAPE-DETERMINING PROTEIN MREB"/>
    <property type="match status" value="1"/>
</dbReference>
<comment type="similarity">
    <text evidence="5 6">Belongs to the FtsA/MreB family.</text>
</comment>
<dbReference type="PANTHER" id="PTHR42749:SF1">
    <property type="entry name" value="CELL SHAPE-DETERMINING PROTEIN MREB"/>
    <property type="match status" value="1"/>
</dbReference>
<keyword evidence="4 6" id="KW-0133">Cell shape</keyword>
<dbReference type="Gene3D" id="3.30.420.40">
    <property type="match status" value="2"/>
</dbReference>
<dbReference type="SUPFAM" id="SSF53067">
    <property type="entry name" value="Actin-like ATPase domain"/>
    <property type="match status" value="2"/>
</dbReference>
<dbReference type="Proteomes" id="UP000234335">
    <property type="component" value="Unassembled WGS sequence"/>
</dbReference>
<evidence type="ECO:0000256" key="4">
    <source>
        <dbReference type="ARBA" id="ARBA00022960"/>
    </source>
</evidence>
<evidence type="ECO:0000256" key="3">
    <source>
        <dbReference type="ARBA" id="ARBA00022840"/>
    </source>
</evidence>
<evidence type="ECO:0000256" key="1">
    <source>
        <dbReference type="ARBA" id="ARBA00022490"/>
    </source>
</evidence>
<organism evidence="7 8">
    <name type="scientific">Anaerococcus octavius</name>
    <dbReference type="NCBI Taxonomy" id="54007"/>
    <lineage>
        <taxon>Bacteria</taxon>
        <taxon>Bacillati</taxon>
        <taxon>Bacillota</taxon>
        <taxon>Tissierellia</taxon>
        <taxon>Tissierellales</taxon>
        <taxon>Peptoniphilaceae</taxon>
        <taxon>Anaerococcus</taxon>
    </lineage>
</organism>
<keyword evidence="3 6" id="KW-0067">ATP-binding</keyword>
<sequence length="336" mass="36689">MSFKMVATDFAIDLGTSNILVYKKNEGVIINEPSMIVLDQNNTKVLAIGKEAKEMIGKTPSSIHVVKPIENGVVTDFNLTEAMLKHFFDEVNPGTSIIQPKIVICVPSGITDIESRAIEDAALHAGSRDIILVEQSLAAAFGMGLTPEDPRGILLLNLGAGTSEVSVISLNGIVTSKTINKGGDYIDYAIIDLFREKKHMDIGKSTAEEIKNNLLSLRVKDGEKSMNIDGRDLVTAAPKAVDIKSKDLVECLMPHADEIVNMLYEVLEKIPPELTADIKKDGFALTGGLSMIKGLREYIENKLHLSSYTSDNPQTDSILGAGQILDDPDRFFKYRK</sequence>
<dbReference type="GO" id="GO:0000902">
    <property type="term" value="P:cell morphogenesis"/>
    <property type="evidence" value="ECO:0007669"/>
    <property type="project" value="InterPro"/>
</dbReference>
<dbReference type="GO" id="GO:0005524">
    <property type="term" value="F:ATP binding"/>
    <property type="evidence" value="ECO:0007669"/>
    <property type="project" value="UniProtKB-KW"/>
</dbReference>
<comment type="subcellular location">
    <subcellularLocation>
        <location evidence="6">Cytoplasm</location>
    </subcellularLocation>
    <text evidence="6">Membrane-associated.</text>
</comment>
<dbReference type="CDD" id="cd10225">
    <property type="entry name" value="ASKHA_NBD_MreB-like"/>
    <property type="match status" value="1"/>
</dbReference>
<dbReference type="InterPro" id="IPR004753">
    <property type="entry name" value="MreB"/>
</dbReference>
<keyword evidence="8" id="KW-1185">Reference proteome</keyword>
<dbReference type="GO" id="GO:0005737">
    <property type="term" value="C:cytoplasm"/>
    <property type="evidence" value="ECO:0007669"/>
    <property type="project" value="UniProtKB-SubCell"/>
</dbReference>
<dbReference type="GO" id="GO:0008360">
    <property type="term" value="P:regulation of cell shape"/>
    <property type="evidence" value="ECO:0007669"/>
    <property type="project" value="UniProtKB-UniRule"/>
</dbReference>
<dbReference type="Pfam" id="PF06723">
    <property type="entry name" value="MreB_Mbl"/>
    <property type="match status" value="1"/>
</dbReference>
<evidence type="ECO:0000256" key="5">
    <source>
        <dbReference type="ARBA" id="ARBA00023458"/>
    </source>
</evidence>